<dbReference type="Gene3D" id="2.40.30.10">
    <property type="entry name" value="Translation factors"/>
    <property type="match status" value="1"/>
</dbReference>
<dbReference type="CDD" id="cd03691">
    <property type="entry name" value="BipA_TypA_II"/>
    <property type="match status" value="1"/>
</dbReference>
<dbReference type="AlphaFoldDB" id="A0A5S3XWL6"/>
<dbReference type="SUPFAM" id="SSF50447">
    <property type="entry name" value="Translation proteins"/>
    <property type="match status" value="1"/>
</dbReference>
<dbReference type="InterPro" id="IPR004161">
    <property type="entry name" value="EFTu-like_2"/>
</dbReference>
<dbReference type="Pfam" id="PF03144">
    <property type="entry name" value="GTP_EFTU_D2"/>
    <property type="match status" value="1"/>
</dbReference>
<protein>
    <submittedName>
        <fullName evidence="3">Translational GTPase TypA</fullName>
    </submittedName>
</protein>
<evidence type="ECO:0000256" key="1">
    <source>
        <dbReference type="ARBA" id="ARBA00023134"/>
    </source>
</evidence>
<sequence>QMQISQLDYNSYIGVIGVGRIKRGSVKPNQQVTIVGADGTTRNGKVGQVMSYLGLDRHEAAEAQAGDIIAITGLGELKISDTICDVNAVE</sequence>
<dbReference type="InterPro" id="IPR047042">
    <property type="entry name" value="BipA_II"/>
</dbReference>
<evidence type="ECO:0000313" key="3">
    <source>
        <dbReference type="EMBL" id="TMP64416.1"/>
    </source>
</evidence>
<dbReference type="FunFam" id="2.40.30.10:FF:000016">
    <property type="entry name" value="GTP-binding protein TypA"/>
    <property type="match status" value="1"/>
</dbReference>
<reference evidence="4" key="2">
    <citation type="submission" date="2019-06" db="EMBL/GenBank/DDBJ databases">
        <title>Co-occurence of chitin degradation, pigmentation and bioactivity in marine Pseudoalteromonas.</title>
        <authorList>
            <person name="Sonnenschein E.C."/>
            <person name="Bech P.K."/>
        </authorList>
    </citation>
    <scope>NUCLEOTIDE SEQUENCE [LARGE SCALE GENOMIC DNA]</scope>
    <source>
        <strain evidence="4">S2897</strain>
    </source>
</reference>
<feature type="non-terminal residue" evidence="3">
    <location>
        <position position="90"/>
    </location>
</feature>
<reference evidence="3 4" key="1">
    <citation type="submission" date="2017-12" db="EMBL/GenBank/DDBJ databases">
        <authorList>
            <person name="Paulsen S."/>
            <person name="Gram L.K."/>
        </authorList>
    </citation>
    <scope>NUCLEOTIDE SEQUENCE [LARGE SCALE GENOMIC DNA]</scope>
    <source>
        <strain evidence="3 4">S2897</strain>
    </source>
</reference>
<name>A0A5S3XWL6_9GAMM</name>
<keyword evidence="1" id="KW-0342">GTP-binding</keyword>
<organism evidence="3 4">
    <name type="scientific">Pseudoalteromonas ruthenica</name>
    <dbReference type="NCBI Taxonomy" id="151081"/>
    <lineage>
        <taxon>Bacteria</taxon>
        <taxon>Pseudomonadati</taxon>
        <taxon>Pseudomonadota</taxon>
        <taxon>Gammaproteobacteria</taxon>
        <taxon>Alteromonadales</taxon>
        <taxon>Pseudoalteromonadaceae</taxon>
        <taxon>Pseudoalteromonas</taxon>
    </lineage>
</organism>
<evidence type="ECO:0000259" key="2">
    <source>
        <dbReference type="Pfam" id="PF03144"/>
    </source>
</evidence>
<gene>
    <name evidence="3" type="ORF">CWC05_24495</name>
</gene>
<dbReference type="RefSeq" id="WP_249364500.1">
    <property type="nucleotide sequence ID" value="NZ_PNCG01001212.1"/>
</dbReference>
<keyword evidence="1" id="KW-0547">Nucleotide-binding</keyword>
<comment type="caution">
    <text evidence="3">The sequence shown here is derived from an EMBL/GenBank/DDBJ whole genome shotgun (WGS) entry which is preliminary data.</text>
</comment>
<proteinExistence type="predicted"/>
<feature type="domain" description="Translation elongation factor EFTu-like" evidence="2">
    <location>
        <begin position="14"/>
        <end position="84"/>
    </location>
</feature>
<dbReference type="EMBL" id="PNCG01001212">
    <property type="protein sequence ID" value="TMP64416.1"/>
    <property type="molecule type" value="Genomic_DNA"/>
</dbReference>
<dbReference type="GO" id="GO:0005525">
    <property type="term" value="F:GTP binding"/>
    <property type="evidence" value="ECO:0007669"/>
    <property type="project" value="UniProtKB-KW"/>
</dbReference>
<accession>A0A5S3XWL6</accession>
<dbReference type="InterPro" id="IPR009000">
    <property type="entry name" value="Transl_B-barrel_sf"/>
</dbReference>
<evidence type="ECO:0000313" key="4">
    <source>
        <dbReference type="Proteomes" id="UP000305874"/>
    </source>
</evidence>
<feature type="non-terminal residue" evidence="3">
    <location>
        <position position="1"/>
    </location>
</feature>
<dbReference type="Proteomes" id="UP000305874">
    <property type="component" value="Unassembled WGS sequence"/>
</dbReference>